<keyword evidence="1" id="KW-0472">Membrane</keyword>
<dbReference type="Proteomes" id="UP001295684">
    <property type="component" value="Unassembled WGS sequence"/>
</dbReference>
<reference evidence="2" key="1">
    <citation type="submission" date="2023-07" db="EMBL/GenBank/DDBJ databases">
        <authorList>
            <consortium name="AG Swart"/>
            <person name="Singh M."/>
            <person name="Singh A."/>
            <person name="Seah K."/>
            <person name="Emmerich C."/>
        </authorList>
    </citation>
    <scope>NUCLEOTIDE SEQUENCE</scope>
    <source>
        <strain evidence="2">DP1</strain>
    </source>
</reference>
<dbReference type="EMBL" id="CAMPGE010013227">
    <property type="protein sequence ID" value="CAI2371970.1"/>
    <property type="molecule type" value="Genomic_DNA"/>
</dbReference>
<evidence type="ECO:0000313" key="3">
    <source>
        <dbReference type="Proteomes" id="UP001295684"/>
    </source>
</evidence>
<sequence>MTAFVVFGAIHLVILLMYVHSKDKPKEHKWRKFMKNLFRLMTFNIYIRLIMESFLFMMLSIMTEIKLFNTGSIPTIISLGLSFVFLLSITIFSVLSIWLYWSQIKGAIHEEYWMYKELFDGLKNGKYSHLHSVLFMLWRFLSILILIFLPQGIYLLRASLFAMTQFISMCYLVIIRPFGDPKENINECINQIIYFMLSLSLISLENRGDWTDTYEDIYMYTLIFAPIIGIIVSFVALIRDIIKCKNRYKNKTNPKTLVKKSQLKLPEQIQVAREGGLEQSHFSHQSDVKILTKSFKSKLRYPNPKNEINMHKS</sequence>
<gene>
    <name evidence="2" type="ORF">ECRASSUSDP1_LOCUS13297</name>
</gene>
<dbReference type="AlphaFoldDB" id="A0AAD1UUC0"/>
<feature type="transmembrane region" description="Helical" evidence="1">
    <location>
        <begin position="129"/>
        <end position="149"/>
    </location>
</feature>
<feature type="transmembrane region" description="Helical" evidence="1">
    <location>
        <begin position="217"/>
        <end position="238"/>
    </location>
</feature>
<keyword evidence="1" id="KW-1133">Transmembrane helix</keyword>
<proteinExistence type="predicted"/>
<comment type="caution">
    <text evidence="2">The sequence shown here is derived from an EMBL/GenBank/DDBJ whole genome shotgun (WGS) entry which is preliminary data.</text>
</comment>
<keyword evidence="1" id="KW-0812">Transmembrane</keyword>
<feature type="transmembrane region" description="Helical" evidence="1">
    <location>
        <begin position="75"/>
        <end position="101"/>
    </location>
</feature>
<accession>A0AAD1UUC0</accession>
<feature type="transmembrane region" description="Helical" evidence="1">
    <location>
        <begin position="45"/>
        <end position="63"/>
    </location>
</feature>
<protein>
    <recommendedName>
        <fullName evidence="4">TRP C-terminal domain-containing protein</fullName>
    </recommendedName>
</protein>
<keyword evidence="3" id="KW-1185">Reference proteome</keyword>
<name>A0AAD1UUC0_EUPCR</name>
<evidence type="ECO:0000256" key="1">
    <source>
        <dbReference type="SAM" id="Phobius"/>
    </source>
</evidence>
<evidence type="ECO:0000313" key="2">
    <source>
        <dbReference type="EMBL" id="CAI2371970.1"/>
    </source>
</evidence>
<organism evidence="2 3">
    <name type="scientific">Euplotes crassus</name>
    <dbReference type="NCBI Taxonomy" id="5936"/>
    <lineage>
        <taxon>Eukaryota</taxon>
        <taxon>Sar</taxon>
        <taxon>Alveolata</taxon>
        <taxon>Ciliophora</taxon>
        <taxon>Intramacronucleata</taxon>
        <taxon>Spirotrichea</taxon>
        <taxon>Hypotrichia</taxon>
        <taxon>Euplotida</taxon>
        <taxon>Euplotidae</taxon>
        <taxon>Moneuplotes</taxon>
    </lineage>
</organism>
<feature type="transmembrane region" description="Helical" evidence="1">
    <location>
        <begin position="154"/>
        <end position="174"/>
    </location>
</feature>
<evidence type="ECO:0008006" key="4">
    <source>
        <dbReference type="Google" id="ProtNLM"/>
    </source>
</evidence>